<sequence>MDEGSQTVTEGVSCTHLYIHPAAEFCLIASLALALLDALRELRPAVFQKADLGNLCLSAWFGYLPPGNDLDGPLSNPCRNTQLELNYVLKRCHKPMKRQPFITGSAGKGNYANIYLTGPDTWRATRGKIEAETPLRWSSVYMIPEEGNAASGSRPAKACFRHRQNLQSYVKVVRLELREPNRPEPTDQQEFSSLDVGKNGSAKLYKSGTEIT</sequence>
<dbReference type="Proteomes" id="UP000031668">
    <property type="component" value="Unassembled WGS sequence"/>
</dbReference>
<dbReference type="EMBL" id="JWZT01002783">
    <property type="protein sequence ID" value="KII68577.1"/>
    <property type="molecule type" value="Genomic_DNA"/>
</dbReference>
<accession>A0A0C2N3Y6</accession>
<protein>
    <submittedName>
        <fullName evidence="2">Uncharacterized protein</fullName>
    </submittedName>
</protein>
<evidence type="ECO:0000313" key="3">
    <source>
        <dbReference type="Proteomes" id="UP000031668"/>
    </source>
</evidence>
<proteinExistence type="predicted"/>
<comment type="caution">
    <text evidence="2">The sequence shown here is derived from an EMBL/GenBank/DDBJ whole genome shotgun (WGS) entry which is preliminary data.</text>
</comment>
<gene>
    <name evidence="2" type="ORF">RF11_10321</name>
</gene>
<organism evidence="2 3">
    <name type="scientific">Thelohanellus kitauei</name>
    <name type="common">Myxosporean</name>
    <dbReference type="NCBI Taxonomy" id="669202"/>
    <lineage>
        <taxon>Eukaryota</taxon>
        <taxon>Metazoa</taxon>
        <taxon>Cnidaria</taxon>
        <taxon>Myxozoa</taxon>
        <taxon>Myxosporea</taxon>
        <taxon>Bivalvulida</taxon>
        <taxon>Platysporina</taxon>
        <taxon>Myxobolidae</taxon>
        <taxon>Thelohanellus</taxon>
    </lineage>
</organism>
<dbReference type="AlphaFoldDB" id="A0A0C2N3Y6"/>
<evidence type="ECO:0000256" key="1">
    <source>
        <dbReference type="SAM" id="MobiDB-lite"/>
    </source>
</evidence>
<name>A0A0C2N3Y6_THEKT</name>
<reference evidence="2 3" key="1">
    <citation type="journal article" date="2014" name="Genome Biol. Evol.">
        <title>The genome of the myxosporean Thelohanellus kitauei shows adaptations to nutrient acquisition within its fish host.</title>
        <authorList>
            <person name="Yang Y."/>
            <person name="Xiong J."/>
            <person name="Zhou Z."/>
            <person name="Huo F."/>
            <person name="Miao W."/>
            <person name="Ran C."/>
            <person name="Liu Y."/>
            <person name="Zhang J."/>
            <person name="Feng J."/>
            <person name="Wang M."/>
            <person name="Wang M."/>
            <person name="Wang L."/>
            <person name="Yao B."/>
        </authorList>
    </citation>
    <scope>NUCLEOTIDE SEQUENCE [LARGE SCALE GENOMIC DNA]</scope>
    <source>
        <strain evidence="2">Wuqing</strain>
    </source>
</reference>
<evidence type="ECO:0000313" key="2">
    <source>
        <dbReference type="EMBL" id="KII68577.1"/>
    </source>
</evidence>
<keyword evidence="3" id="KW-1185">Reference proteome</keyword>
<feature type="region of interest" description="Disordered" evidence="1">
    <location>
        <begin position="178"/>
        <end position="212"/>
    </location>
</feature>